<reference evidence="2 3" key="1">
    <citation type="submission" date="2016-08" db="EMBL/GenBank/DDBJ databases">
        <title>Analysis of Carbohydrate Active Enzymes in Thermogemmatispora T81 Reveals Carbohydrate Degradation Ability.</title>
        <authorList>
            <person name="Tomazini A."/>
            <person name="Lal S."/>
            <person name="Stott M."/>
            <person name="Henrissat B."/>
            <person name="Polikarpov I."/>
            <person name="Sparling R."/>
            <person name="Levin D.B."/>
        </authorList>
    </citation>
    <scope>NUCLEOTIDE SEQUENCE [LARGE SCALE GENOMIC DNA]</scope>
    <source>
        <strain evidence="2 3">T81</strain>
    </source>
</reference>
<dbReference type="InterPro" id="IPR018649">
    <property type="entry name" value="SHOCT"/>
</dbReference>
<feature type="domain" description="SHOCT" evidence="1">
    <location>
        <begin position="58"/>
        <end position="83"/>
    </location>
</feature>
<accession>A0A328V9G2</accession>
<organism evidence="2 3">
    <name type="scientific">Thermogemmatispora tikiterensis</name>
    <dbReference type="NCBI Taxonomy" id="1825093"/>
    <lineage>
        <taxon>Bacteria</taxon>
        <taxon>Bacillati</taxon>
        <taxon>Chloroflexota</taxon>
        <taxon>Ktedonobacteria</taxon>
        <taxon>Thermogemmatisporales</taxon>
        <taxon>Thermogemmatisporaceae</taxon>
        <taxon>Thermogemmatispora</taxon>
    </lineage>
</organism>
<proteinExistence type="predicted"/>
<sequence length="91" mass="10339">MMMWGFGCGGMLWMWLGAVLWLILLAALAWTLFRLARGKGWFSGGPSRLYPSGPNRSPLQILQERYARGEIDAATFDEMLARLRSSEESRQ</sequence>
<dbReference type="AlphaFoldDB" id="A0A328V9G2"/>
<evidence type="ECO:0000313" key="3">
    <source>
        <dbReference type="Proteomes" id="UP000248706"/>
    </source>
</evidence>
<protein>
    <recommendedName>
        <fullName evidence="1">SHOCT domain-containing protein</fullName>
    </recommendedName>
</protein>
<dbReference type="Pfam" id="PF09851">
    <property type="entry name" value="SHOCT"/>
    <property type="match status" value="1"/>
</dbReference>
<dbReference type="EMBL" id="MCIF01000002">
    <property type="protein sequence ID" value="RAQ94188.1"/>
    <property type="molecule type" value="Genomic_DNA"/>
</dbReference>
<gene>
    <name evidence="2" type="ORF">A4R35_01495</name>
</gene>
<evidence type="ECO:0000313" key="2">
    <source>
        <dbReference type="EMBL" id="RAQ94188.1"/>
    </source>
</evidence>
<evidence type="ECO:0000259" key="1">
    <source>
        <dbReference type="Pfam" id="PF09851"/>
    </source>
</evidence>
<name>A0A328V9G2_9CHLR</name>
<keyword evidence="3" id="KW-1185">Reference proteome</keyword>
<dbReference type="Proteomes" id="UP000248706">
    <property type="component" value="Unassembled WGS sequence"/>
</dbReference>
<comment type="caution">
    <text evidence="2">The sequence shown here is derived from an EMBL/GenBank/DDBJ whole genome shotgun (WGS) entry which is preliminary data.</text>
</comment>